<dbReference type="InParanoid" id="E9HML2"/>
<gene>
    <name evidence="1" type="ORF">DAPPUDRAFT_331479</name>
</gene>
<dbReference type="HOGENOM" id="CLU_1837097_0_0_1"/>
<reference evidence="1 2" key="1">
    <citation type="journal article" date="2011" name="Science">
        <title>The ecoresponsive genome of Daphnia pulex.</title>
        <authorList>
            <person name="Colbourne J.K."/>
            <person name="Pfrender M.E."/>
            <person name="Gilbert D."/>
            <person name="Thomas W.K."/>
            <person name="Tucker A."/>
            <person name="Oakley T.H."/>
            <person name="Tokishita S."/>
            <person name="Aerts A."/>
            <person name="Arnold G.J."/>
            <person name="Basu M.K."/>
            <person name="Bauer D.J."/>
            <person name="Caceres C.E."/>
            <person name="Carmel L."/>
            <person name="Casola C."/>
            <person name="Choi J.H."/>
            <person name="Detter J.C."/>
            <person name="Dong Q."/>
            <person name="Dusheyko S."/>
            <person name="Eads B.D."/>
            <person name="Frohlich T."/>
            <person name="Geiler-Samerotte K.A."/>
            <person name="Gerlach D."/>
            <person name="Hatcher P."/>
            <person name="Jogdeo S."/>
            <person name="Krijgsveld J."/>
            <person name="Kriventseva E.V."/>
            <person name="Kultz D."/>
            <person name="Laforsch C."/>
            <person name="Lindquist E."/>
            <person name="Lopez J."/>
            <person name="Manak J.R."/>
            <person name="Muller J."/>
            <person name="Pangilinan J."/>
            <person name="Patwardhan R.P."/>
            <person name="Pitluck S."/>
            <person name="Pritham E.J."/>
            <person name="Rechtsteiner A."/>
            <person name="Rho M."/>
            <person name="Rogozin I.B."/>
            <person name="Sakarya O."/>
            <person name="Salamov A."/>
            <person name="Schaack S."/>
            <person name="Shapiro H."/>
            <person name="Shiga Y."/>
            <person name="Skalitzky C."/>
            <person name="Smith Z."/>
            <person name="Souvorov A."/>
            <person name="Sung W."/>
            <person name="Tang Z."/>
            <person name="Tsuchiya D."/>
            <person name="Tu H."/>
            <person name="Vos H."/>
            <person name="Wang M."/>
            <person name="Wolf Y.I."/>
            <person name="Yamagata H."/>
            <person name="Yamada T."/>
            <person name="Ye Y."/>
            <person name="Shaw J.R."/>
            <person name="Andrews J."/>
            <person name="Crease T.J."/>
            <person name="Tang H."/>
            <person name="Lucas S.M."/>
            <person name="Robertson H.M."/>
            <person name="Bork P."/>
            <person name="Koonin E.V."/>
            <person name="Zdobnov E.M."/>
            <person name="Grigoriev I.V."/>
            <person name="Lynch M."/>
            <person name="Boore J.L."/>
        </authorList>
    </citation>
    <scope>NUCLEOTIDE SEQUENCE [LARGE SCALE GENOMIC DNA]</scope>
</reference>
<accession>E9HML2</accession>
<dbReference type="KEGG" id="dpx:DAPPUDRAFT_331479"/>
<organism evidence="1 2">
    <name type="scientific">Daphnia pulex</name>
    <name type="common">Water flea</name>
    <dbReference type="NCBI Taxonomy" id="6669"/>
    <lineage>
        <taxon>Eukaryota</taxon>
        <taxon>Metazoa</taxon>
        <taxon>Ecdysozoa</taxon>
        <taxon>Arthropoda</taxon>
        <taxon>Crustacea</taxon>
        <taxon>Branchiopoda</taxon>
        <taxon>Diplostraca</taxon>
        <taxon>Cladocera</taxon>
        <taxon>Anomopoda</taxon>
        <taxon>Daphniidae</taxon>
        <taxon>Daphnia</taxon>
    </lineage>
</organism>
<evidence type="ECO:0000313" key="1">
    <source>
        <dbReference type="EMBL" id="EFX66985.1"/>
    </source>
</evidence>
<dbReference type="EMBL" id="GL732688">
    <property type="protein sequence ID" value="EFX66985.1"/>
    <property type="molecule type" value="Genomic_DNA"/>
</dbReference>
<keyword evidence="2" id="KW-1185">Reference proteome</keyword>
<dbReference type="AlphaFoldDB" id="E9HML2"/>
<protein>
    <submittedName>
        <fullName evidence="1">Uncharacterized protein</fullName>
    </submittedName>
</protein>
<dbReference type="Proteomes" id="UP000000305">
    <property type="component" value="Unassembled WGS sequence"/>
</dbReference>
<dbReference type="PhylomeDB" id="E9HML2"/>
<proteinExistence type="predicted"/>
<evidence type="ECO:0000313" key="2">
    <source>
        <dbReference type="Proteomes" id="UP000000305"/>
    </source>
</evidence>
<name>E9HML2_DAPPU</name>
<sequence>MDSDDIEMSPLLSQTESSVKKKLDLYPALYSRLHSGFSDNISTELDRKLILEEIDYGIAAVARAIWPLCPSTLDRNEPVSILLNKLSERRTYVENSILVNEKDDSGVFMEEESMAVEECLLDNDVIIVGESSRVKSVDIH</sequence>